<dbReference type="Pfam" id="PF00731">
    <property type="entry name" value="AIRC"/>
    <property type="match status" value="1"/>
</dbReference>
<dbReference type="SUPFAM" id="SSF52255">
    <property type="entry name" value="N5-CAIR mutase (phosphoribosylaminoimidazole carboxylase, PurE)"/>
    <property type="match status" value="1"/>
</dbReference>
<dbReference type="PANTHER" id="PTHR43064:SF1">
    <property type="entry name" value="SLL1489 PROTEIN"/>
    <property type="match status" value="1"/>
</dbReference>
<name>A0A8J8PER1_9ARCH</name>
<dbReference type="PANTHER" id="PTHR43064">
    <property type="entry name" value="PHOSPHORIBOSYLAMINOIMIDAZOLE CARBOXYLASE-RELATED"/>
    <property type="match status" value="1"/>
</dbReference>
<dbReference type="InterPro" id="IPR039476">
    <property type="entry name" value="P2CMN_synthase_LarB"/>
</dbReference>
<proteinExistence type="predicted"/>
<dbReference type="AlphaFoldDB" id="A0A8J8PER1"/>
<dbReference type="Gene3D" id="3.40.50.1970">
    <property type="match status" value="1"/>
</dbReference>
<evidence type="ECO:0000259" key="1">
    <source>
        <dbReference type="SMART" id="SM01001"/>
    </source>
</evidence>
<protein>
    <recommendedName>
        <fullName evidence="1">PurE domain-containing protein</fullName>
    </recommendedName>
</protein>
<dbReference type="NCBIfam" id="NF033503">
    <property type="entry name" value="LarB"/>
    <property type="match status" value="1"/>
</dbReference>
<organism evidence="2 3">
    <name type="scientific">Candidatus Methanomassiliicoccus intestinalis</name>
    <dbReference type="NCBI Taxonomy" id="1406512"/>
    <lineage>
        <taxon>Archaea</taxon>
        <taxon>Methanobacteriati</taxon>
        <taxon>Thermoplasmatota</taxon>
        <taxon>Thermoplasmata</taxon>
        <taxon>Methanomassiliicoccales</taxon>
        <taxon>Methanomassiliicoccaceae</taxon>
        <taxon>Methanomassiliicoccus</taxon>
    </lineage>
</organism>
<dbReference type="GO" id="GO:0016787">
    <property type="term" value="F:hydrolase activity"/>
    <property type="evidence" value="ECO:0007669"/>
    <property type="project" value="InterPro"/>
</dbReference>
<gene>
    <name evidence="2" type="ORF">A3207_00215</name>
</gene>
<dbReference type="Proteomes" id="UP000752814">
    <property type="component" value="Unassembled WGS sequence"/>
</dbReference>
<accession>A0A8J8PER1</accession>
<dbReference type="EMBL" id="LVVT01000001">
    <property type="protein sequence ID" value="TQS84505.1"/>
    <property type="molecule type" value="Genomic_DNA"/>
</dbReference>
<sequence>MNVKKVLEEYKEGNLSADEAEKQLRLDYIQTIENHTLFDKSRFNRKGIPEIVFGEGKSPVKTAEIACRAESDIMLISRASPEHYSAVHDRIPEARYAEDAKMIIIGEFPEPTGLIGILAAGTSDIQYAEEARIVAAAMGVRSITSYDVGIAAFHRFLDPLKNMLDENVDAIIVAAGMEGALASVVSSFSNVPVIGLPTAVGYGFGGEGETALRSMLQSCSLGIAAVNIGNGVGAGAFAAMISLRCRRPHDEL</sequence>
<evidence type="ECO:0000313" key="3">
    <source>
        <dbReference type="Proteomes" id="UP000752814"/>
    </source>
</evidence>
<dbReference type="GO" id="GO:0006189">
    <property type="term" value="P:'de novo' IMP biosynthetic process"/>
    <property type="evidence" value="ECO:0007669"/>
    <property type="project" value="InterPro"/>
</dbReference>
<reference evidence="2" key="1">
    <citation type="submission" date="2016-03" db="EMBL/GenBank/DDBJ databases">
        <authorList>
            <person name="Borrel G."/>
            <person name="Mccann A."/>
            <person name="O'Toole P.W."/>
        </authorList>
    </citation>
    <scope>NUCLEOTIDE SEQUENCE</scope>
    <source>
        <strain evidence="2">183</strain>
    </source>
</reference>
<evidence type="ECO:0000313" key="2">
    <source>
        <dbReference type="EMBL" id="TQS84505.1"/>
    </source>
</evidence>
<feature type="domain" description="PurE" evidence="1">
    <location>
        <begin position="113"/>
        <end position="247"/>
    </location>
</feature>
<dbReference type="RefSeq" id="WP_400204453.1">
    <property type="nucleotide sequence ID" value="NZ_CAYAYF010000032.1"/>
</dbReference>
<dbReference type="InterPro" id="IPR000031">
    <property type="entry name" value="PurE_dom"/>
</dbReference>
<dbReference type="SMART" id="SM01001">
    <property type="entry name" value="AIRC"/>
    <property type="match status" value="1"/>
</dbReference>
<comment type="caution">
    <text evidence="2">The sequence shown here is derived from an EMBL/GenBank/DDBJ whole genome shotgun (WGS) entry which is preliminary data.</text>
</comment>